<comment type="function">
    <text evidence="10">Non-catalytic component of the TSC-TBC complex, a multiprotein complex that acts as a negative regulator of the canonical mTORC1 complex, an evolutionarily conserved central nutrient sensor that stimulates anabolic reactions and macromolecule biosynthesis to promote cellular biomass generation and growth. The TSC-TBC complex acts as a GTPase-activating protein (GAP) for the small GTPase RHEB, a direct activator of the protein kinase activity of mTORC1. In absence of nutrients, the TSC-TBC complex inhibits mTORC1, thereby preventing phosphorylation of ribosomal protein S6 kinase (RPS6KB1 and RPS6KB2) and EIF4EBP1 (4E-BP1) by the mTORC1 signaling. The TSC-TBC complex is inactivated in response to nutrients, relieving inhibition of mTORC1.</text>
</comment>
<evidence type="ECO:0000313" key="12">
    <source>
        <dbReference type="EMBL" id="CAH0555855.1"/>
    </source>
</evidence>
<dbReference type="AlphaFoldDB" id="A0A9P0B5Y3"/>
<dbReference type="Gene3D" id="1.10.8.680">
    <property type="entry name" value="Ypt/Rab-GAP domain of gyp1p, domain 2"/>
    <property type="match status" value="1"/>
</dbReference>
<evidence type="ECO:0000256" key="9">
    <source>
        <dbReference type="ARBA" id="ARBA00023329"/>
    </source>
</evidence>
<dbReference type="GO" id="GO:0005096">
    <property type="term" value="F:GTPase activator activity"/>
    <property type="evidence" value="ECO:0007669"/>
    <property type="project" value="UniProtKB-KW"/>
</dbReference>
<keyword evidence="7" id="KW-0472">Membrane</keyword>
<dbReference type="InterPro" id="IPR000195">
    <property type="entry name" value="Rab-GAP-TBC_dom"/>
</dbReference>
<dbReference type="GO" id="GO:0032007">
    <property type="term" value="P:negative regulation of TOR signaling"/>
    <property type="evidence" value="ECO:0007669"/>
    <property type="project" value="TreeGrafter"/>
</dbReference>
<name>A0A9P0B5Y3_BRAAE</name>
<dbReference type="InterPro" id="IPR039842">
    <property type="entry name" value="TBC1D7"/>
</dbReference>
<evidence type="ECO:0000256" key="8">
    <source>
        <dbReference type="ARBA" id="ARBA00023228"/>
    </source>
</evidence>
<protein>
    <recommendedName>
        <fullName evidence="4">TBC1 domain family member 7</fullName>
    </recommendedName>
</protein>
<comment type="subcellular location">
    <subcellularLocation>
        <location evidence="1">Cytoplasm</location>
        <location evidence="1">Cytosol</location>
    </subcellularLocation>
    <subcellularLocation>
        <location evidence="2">Cytoplasmic vesicle</location>
    </subcellularLocation>
    <subcellularLocation>
        <location evidence="3">Lysosome membrane</location>
    </subcellularLocation>
</comment>
<dbReference type="EMBL" id="OV121135">
    <property type="protein sequence ID" value="CAH0555855.1"/>
    <property type="molecule type" value="Genomic_DNA"/>
</dbReference>
<dbReference type="GO" id="GO:0005829">
    <property type="term" value="C:cytosol"/>
    <property type="evidence" value="ECO:0007669"/>
    <property type="project" value="UniProtKB-SubCell"/>
</dbReference>
<evidence type="ECO:0000256" key="10">
    <source>
        <dbReference type="ARBA" id="ARBA00046045"/>
    </source>
</evidence>
<sequence>MAADEKNFRSAYYDKVASRSVEEKKSLEIILKDKPLDRRKLKQFCLGFCVPIAYRNLLWKLLLDVVPVHVECHTFIMNQRKQEFNDLLNAVKVLRSVDVNTPKSQVFLAMWLLQSGNFSIDMNLINNKGFLAIVQSFGQFFDDDVDIYWLSRNLYAKTLSIHREIRSLVNVSCVLLEKEDNNLYKHLRKNGILENLPLDKWFICCFAGILNETALGKIWDKFVAGSVKIMAFVATILLINFKSKLLKCTEIYDAQNCLKEIPDEIADVIANKSIEMWQQYGSPLLLSDVKNIHHS</sequence>
<dbReference type="Gene3D" id="1.10.472.80">
    <property type="entry name" value="Ypt/Rab-GAP domain of gyp1p, domain 3"/>
    <property type="match status" value="1"/>
</dbReference>
<dbReference type="Proteomes" id="UP001154078">
    <property type="component" value="Chromosome 4"/>
</dbReference>
<evidence type="ECO:0000256" key="5">
    <source>
        <dbReference type="ARBA" id="ARBA00022468"/>
    </source>
</evidence>
<dbReference type="PANTHER" id="PTHR13530">
    <property type="entry name" value="TBC1 DOMAIN FAMILY MEMBER 7"/>
    <property type="match status" value="1"/>
</dbReference>
<dbReference type="Pfam" id="PF00566">
    <property type="entry name" value="RabGAP-TBC"/>
    <property type="match status" value="1"/>
</dbReference>
<evidence type="ECO:0000256" key="7">
    <source>
        <dbReference type="ARBA" id="ARBA00023136"/>
    </source>
</evidence>
<keyword evidence="9" id="KW-0968">Cytoplasmic vesicle</keyword>
<dbReference type="SUPFAM" id="SSF47923">
    <property type="entry name" value="Ypt/Rab-GAP domain of gyp1p"/>
    <property type="match status" value="1"/>
</dbReference>
<dbReference type="PANTHER" id="PTHR13530:SF3">
    <property type="entry name" value="TBC1 DOMAIN FAMILY MEMBER 7"/>
    <property type="match status" value="1"/>
</dbReference>
<keyword evidence="8" id="KW-0458">Lysosome</keyword>
<dbReference type="GO" id="GO:0005765">
    <property type="term" value="C:lysosomal membrane"/>
    <property type="evidence" value="ECO:0007669"/>
    <property type="project" value="UniProtKB-SubCell"/>
</dbReference>
<dbReference type="OrthoDB" id="18718at2759"/>
<evidence type="ECO:0000313" key="13">
    <source>
        <dbReference type="Proteomes" id="UP001154078"/>
    </source>
</evidence>
<accession>A0A9P0B5Y3</accession>
<dbReference type="GO" id="GO:0031410">
    <property type="term" value="C:cytoplasmic vesicle"/>
    <property type="evidence" value="ECO:0007669"/>
    <property type="project" value="UniProtKB-SubCell"/>
</dbReference>
<dbReference type="InterPro" id="IPR035969">
    <property type="entry name" value="Rab-GAP_TBC_sf"/>
</dbReference>
<dbReference type="Gene3D" id="1.10.10.750">
    <property type="entry name" value="Ypt/Rab-GAP domain of gyp1p, domain 1"/>
    <property type="match status" value="1"/>
</dbReference>
<gene>
    <name evidence="12" type="ORF">MELIAE_LOCUS7117</name>
</gene>
<organism evidence="12 13">
    <name type="scientific">Brassicogethes aeneus</name>
    <name type="common">Rape pollen beetle</name>
    <name type="synonym">Meligethes aeneus</name>
    <dbReference type="NCBI Taxonomy" id="1431903"/>
    <lineage>
        <taxon>Eukaryota</taxon>
        <taxon>Metazoa</taxon>
        <taxon>Ecdysozoa</taxon>
        <taxon>Arthropoda</taxon>
        <taxon>Hexapoda</taxon>
        <taxon>Insecta</taxon>
        <taxon>Pterygota</taxon>
        <taxon>Neoptera</taxon>
        <taxon>Endopterygota</taxon>
        <taxon>Coleoptera</taxon>
        <taxon>Polyphaga</taxon>
        <taxon>Cucujiformia</taxon>
        <taxon>Nitidulidae</taxon>
        <taxon>Meligethinae</taxon>
        <taxon>Brassicogethes</taxon>
    </lineage>
</organism>
<proteinExistence type="predicted"/>
<evidence type="ECO:0000256" key="6">
    <source>
        <dbReference type="ARBA" id="ARBA00022490"/>
    </source>
</evidence>
<evidence type="ECO:0000256" key="3">
    <source>
        <dbReference type="ARBA" id="ARBA00004656"/>
    </source>
</evidence>
<keyword evidence="5" id="KW-0343">GTPase activation</keyword>
<evidence type="ECO:0000256" key="4">
    <source>
        <dbReference type="ARBA" id="ARBA00015455"/>
    </source>
</evidence>
<dbReference type="InterPro" id="IPR043039">
    <property type="entry name" value="TBC1D7_dom2"/>
</dbReference>
<evidence type="ECO:0000256" key="1">
    <source>
        <dbReference type="ARBA" id="ARBA00004514"/>
    </source>
</evidence>
<keyword evidence="6" id="KW-0963">Cytoplasm</keyword>
<evidence type="ECO:0000256" key="2">
    <source>
        <dbReference type="ARBA" id="ARBA00004541"/>
    </source>
</evidence>
<evidence type="ECO:0000259" key="11">
    <source>
        <dbReference type="Pfam" id="PF00566"/>
    </source>
</evidence>
<feature type="domain" description="Rab-GAP TBC" evidence="11">
    <location>
        <begin position="130"/>
        <end position="246"/>
    </location>
</feature>
<keyword evidence="13" id="KW-1185">Reference proteome</keyword>
<reference evidence="12" key="1">
    <citation type="submission" date="2021-12" db="EMBL/GenBank/DDBJ databases">
        <authorList>
            <person name="King R."/>
        </authorList>
    </citation>
    <scope>NUCLEOTIDE SEQUENCE</scope>
</reference>